<feature type="region of interest" description="Disordered" evidence="1">
    <location>
        <begin position="1"/>
        <end position="76"/>
    </location>
</feature>
<feature type="compositionally biased region" description="Polar residues" evidence="1">
    <location>
        <begin position="25"/>
        <end position="34"/>
    </location>
</feature>
<dbReference type="VEuPathDB" id="FungiDB:PSHT_16459"/>
<name>A0A2S4UA48_9BASI</name>
<protein>
    <submittedName>
        <fullName evidence="2">Uncharacterized protein</fullName>
    </submittedName>
</protein>
<comment type="caution">
    <text evidence="2">The sequence shown here is derived from an EMBL/GenBank/DDBJ whole genome shotgun (WGS) entry which is preliminary data.</text>
</comment>
<feature type="region of interest" description="Disordered" evidence="1">
    <location>
        <begin position="385"/>
        <end position="457"/>
    </location>
</feature>
<evidence type="ECO:0000313" key="2">
    <source>
        <dbReference type="EMBL" id="POV94071.1"/>
    </source>
</evidence>
<feature type="compositionally biased region" description="Low complexity" evidence="1">
    <location>
        <begin position="260"/>
        <end position="269"/>
    </location>
</feature>
<reference evidence="3" key="2">
    <citation type="journal article" date="2018" name="BMC Genomics">
        <title>Genomic insights into host adaptation between the wheat stripe rust pathogen (Puccinia striiformis f. sp. tritici) and the barley stripe rust pathogen (Puccinia striiformis f. sp. hordei).</title>
        <authorList>
            <person name="Xia C."/>
            <person name="Wang M."/>
            <person name="Yin C."/>
            <person name="Cornejo O.E."/>
            <person name="Hulbert S.H."/>
            <person name="Chen X."/>
        </authorList>
    </citation>
    <scope>NUCLEOTIDE SEQUENCE [LARGE SCALE GENOMIC DNA]</scope>
    <source>
        <strain evidence="3">93TX-2</strain>
    </source>
</reference>
<gene>
    <name evidence="2" type="ORF">PSHT_16459</name>
</gene>
<evidence type="ECO:0000256" key="1">
    <source>
        <dbReference type="SAM" id="MobiDB-lite"/>
    </source>
</evidence>
<accession>A0A2S4UA48</accession>
<reference evidence="3" key="3">
    <citation type="journal article" date="2018" name="Mol. Plant Microbe Interact.">
        <title>Genome sequence resources for the wheat stripe rust pathogen (Puccinia striiformis f. sp. tritici) and the barley stripe rust pathogen (Puccinia striiformis f. sp. hordei).</title>
        <authorList>
            <person name="Xia C."/>
            <person name="Wang M."/>
            <person name="Yin C."/>
            <person name="Cornejo O.E."/>
            <person name="Hulbert S.H."/>
            <person name="Chen X."/>
        </authorList>
    </citation>
    <scope>NUCLEOTIDE SEQUENCE [LARGE SCALE GENOMIC DNA]</scope>
    <source>
        <strain evidence="3">93TX-2</strain>
    </source>
</reference>
<dbReference type="VEuPathDB" id="FungiDB:PSTT_16190"/>
<dbReference type="EMBL" id="PKSM01000532">
    <property type="protein sequence ID" value="POV94071.1"/>
    <property type="molecule type" value="Genomic_DNA"/>
</dbReference>
<dbReference type="OrthoDB" id="417481at2759"/>
<keyword evidence="3" id="KW-1185">Reference proteome</keyword>
<reference evidence="2 3" key="1">
    <citation type="submission" date="2017-12" db="EMBL/GenBank/DDBJ databases">
        <title>Gene loss provides genomic basis for host adaptation in cereal stripe rust fungi.</title>
        <authorList>
            <person name="Xia C."/>
        </authorList>
    </citation>
    <scope>NUCLEOTIDE SEQUENCE [LARGE SCALE GENOMIC DNA]</scope>
    <source>
        <strain evidence="2 3">93TX-2</strain>
    </source>
</reference>
<feature type="non-terminal residue" evidence="2">
    <location>
        <position position="1"/>
    </location>
</feature>
<feature type="compositionally biased region" description="Polar residues" evidence="1">
    <location>
        <begin position="385"/>
        <end position="398"/>
    </location>
</feature>
<feature type="region of interest" description="Disordered" evidence="1">
    <location>
        <begin position="236"/>
        <end position="278"/>
    </location>
</feature>
<dbReference type="Proteomes" id="UP000238274">
    <property type="component" value="Unassembled WGS sequence"/>
</dbReference>
<sequence>KRAGFKNSLEEAPTPDHLRVAGPLSPSNPGSIHSSPMAESPVSGLGPAKYASRNQPKSLVNGPGDEPASRQSELIVTSAASPAGLLVSDFPSSAPASNVYGKGSDLMMRWLPSSTSVLAEPLEQEKASRKEEAANSNALVTPPFIPLKRSDHSHGAANQQHAQFRGMDKSRGMLMTPPATIKQEQIASKPITPLSALTPTYRLSGRASSRGASPNQSPIDSLANQMSLLPIESHRPRSVSSLMEPSLDYTDNPSLNRLLPPKSDSPSSPAFGIPPGDSSAEYRKRACTFCSTTSAPFRSPLAEVNSSASSLLHQRKIQTPRACHDRHQRYHTAPADNSPLFHNGRPSLPLSSAESTPGAPGLRRIEERSMSLIVSSPTDRIHSKLFNSQFRPRSSTVADASGRRPMNKRLLSVNWEQNEPSKDDSEQAAEADARSGAGLQSSDSPIASPTRPHTWRSIAGATSPRYCKVLGIPPKLLGSMKGIKIISLPFTFLETHLVVRDVSRNASRRPRRFWKCFPQLFLVLQMETKE</sequence>
<evidence type="ECO:0000313" key="3">
    <source>
        <dbReference type="Proteomes" id="UP000238274"/>
    </source>
</evidence>
<proteinExistence type="predicted"/>
<organism evidence="2 3">
    <name type="scientific">Puccinia striiformis</name>
    <dbReference type="NCBI Taxonomy" id="27350"/>
    <lineage>
        <taxon>Eukaryota</taxon>
        <taxon>Fungi</taxon>
        <taxon>Dikarya</taxon>
        <taxon>Basidiomycota</taxon>
        <taxon>Pucciniomycotina</taxon>
        <taxon>Pucciniomycetes</taxon>
        <taxon>Pucciniales</taxon>
        <taxon>Pucciniaceae</taxon>
        <taxon>Puccinia</taxon>
    </lineage>
</organism>
<dbReference type="AlphaFoldDB" id="A0A2S4UA48"/>
<feature type="non-terminal residue" evidence="2">
    <location>
        <position position="530"/>
    </location>
</feature>
<feature type="compositionally biased region" description="Polar residues" evidence="1">
    <location>
        <begin position="438"/>
        <end position="447"/>
    </location>
</feature>
<feature type="region of interest" description="Disordered" evidence="1">
    <location>
        <begin position="331"/>
        <end position="365"/>
    </location>
</feature>
<feature type="compositionally biased region" description="Polar residues" evidence="1">
    <location>
        <begin position="238"/>
        <end position="255"/>
    </location>
</feature>